<evidence type="ECO:0000256" key="6">
    <source>
        <dbReference type="PROSITE-ProRule" id="PRU00278"/>
    </source>
</evidence>
<keyword evidence="9" id="KW-1185">Reference proteome</keyword>
<dbReference type="Proteomes" id="UP000587070">
    <property type="component" value="Unassembled WGS sequence"/>
</dbReference>
<comment type="catalytic activity">
    <reaction evidence="1">
        <text>[protein]-peptidylproline (omega=180) = [protein]-peptidylproline (omega=0)</text>
        <dbReference type="Rhea" id="RHEA:16237"/>
        <dbReference type="Rhea" id="RHEA-COMP:10747"/>
        <dbReference type="Rhea" id="RHEA-COMP:10748"/>
        <dbReference type="ChEBI" id="CHEBI:83833"/>
        <dbReference type="ChEBI" id="CHEBI:83834"/>
        <dbReference type="EC" id="5.2.1.8"/>
    </reaction>
</comment>
<dbReference type="Gene3D" id="3.10.50.40">
    <property type="match status" value="1"/>
</dbReference>
<evidence type="ECO:0000313" key="9">
    <source>
        <dbReference type="Proteomes" id="UP000587070"/>
    </source>
</evidence>
<organism evidence="8 9">
    <name type="scientific">Rhodocyclus tenuis</name>
    <name type="common">Rhodospirillum tenue</name>
    <dbReference type="NCBI Taxonomy" id="1066"/>
    <lineage>
        <taxon>Bacteria</taxon>
        <taxon>Pseudomonadati</taxon>
        <taxon>Pseudomonadota</taxon>
        <taxon>Betaproteobacteria</taxon>
        <taxon>Rhodocyclales</taxon>
        <taxon>Rhodocyclaceae</taxon>
        <taxon>Rhodocyclus</taxon>
    </lineage>
</organism>
<gene>
    <name evidence="8" type="ORF">GGD90_002430</name>
</gene>
<evidence type="ECO:0000256" key="1">
    <source>
        <dbReference type="ARBA" id="ARBA00000971"/>
    </source>
</evidence>
<keyword evidence="5 6" id="KW-0413">Isomerase</keyword>
<dbReference type="PROSITE" id="PS50198">
    <property type="entry name" value="PPIC_PPIASE_2"/>
    <property type="match status" value="1"/>
</dbReference>
<accession>A0A840GIN1</accession>
<dbReference type="Pfam" id="PF00639">
    <property type="entry name" value="Rotamase"/>
    <property type="match status" value="1"/>
</dbReference>
<evidence type="ECO:0000256" key="3">
    <source>
        <dbReference type="ARBA" id="ARBA00013194"/>
    </source>
</evidence>
<evidence type="ECO:0000313" key="8">
    <source>
        <dbReference type="EMBL" id="MBB4248039.1"/>
    </source>
</evidence>
<feature type="domain" description="PpiC" evidence="7">
    <location>
        <begin position="147"/>
        <end position="249"/>
    </location>
</feature>
<dbReference type="NCBIfam" id="TIGR02933">
    <property type="entry name" value="nifM_nitrog"/>
    <property type="match status" value="1"/>
</dbReference>
<dbReference type="GO" id="GO:0003755">
    <property type="term" value="F:peptidyl-prolyl cis-trans isomerase activity"/>
    <property type="evidence" value="ECO:0007669"/>
    <property type="project" value="UniProtKB-KW"/>
</dbReference>
<dbReference type="InterPro" id="IPR046357">
    <property type="entry name" value="PPIase_dom_sf"/>
</dbReference>
<evidence type="ECO:0000256" key="4">
    <source>
        <dbReference type="ARBA" id="ARBA00023110"/>
    </source>
</evidence>
<comment type="similarity">
    <text evidence="2">Belongs to the PpiC/parvulin rotamase family.</text>
</comment>
<name>A0A840GIN1_RHOTE</name>
<dbReference type="OrthoDB" id="9812372at2"/>
<dbReference type="InterPro" id="IPR023058">
    <property type="entry name" value="PPIase_PpiC_CS"/>
</dbReference>
<comment type="caution">
    <text evidence="8">The sequence shown here is derived from an EMBL/GenBank/DDBJ whole genome shotgun (WGS) entry which is preliminary data.</text>
</comment>
<evidence type="ECO:0000256" key="2">
    <source>
        <dbReference type="ARBA" id="ARBA00007656"/>
    </source>
</evidence>
<dbReference type="PANTHER" id="PTHR47245:SF2">
    <property type="entry name" value="PEPTIDYL-PROLYL CIS-TRANS ISOMERASE HP_0175-RELATED"/>
    <property type="match status" value="1"/>
</dbReference>
<keyword evidence="4 6" id="KW-0697">Rotamase</keyword>
<dbReference type="InterPro" id="IPR000297">
    <property type="entry name" value="PPIase_PpiC"/>
</dbReference>
<reference evidence="8 9" key="1">
    <citation type="submission" date="2020-08" db="EMBL/GenBank/DDBJ databases">
        <title>Genome sequencing of Purple Non-Sulfur Bacteria from various extreme environments.</title>
        <authorList>
            <person name="Mayer M."/>
        </authorList>
    </citation>
    <scope>NUCLEOTIDE SEQUENCE [LARGE SCALE GENOMIC DNA]</scope>
    <source>
        <strain evidence="8 9">2761</strain>
    </source>
</reference>
<dbReference type="EMBL" id="JACIGE010000009">
    <property type="protein sequence ID" value="MBB4248039.1"/>
    <property type="molecule type" value="Genomic_DNA"/>
</dbReference>
<sequence>MPPEASVPGTDLSEPSPYLTLKLAHGLFSKTPAELGSDEKDRLRSVAARLQLIEQRIFATADAACVALPEASVDQGYAEIRQRYDSDEAFNADLERLDLSEADLREALRRELQVEAILDQVASRVAPPSETEVEIFYLMHRDRFNAPERRRLRHILITLNEELPGNTRGEVMARLEAVRARCLKAPERFAEQALKHSECPTAMNGGLLGEISRGQLYSELEPAAFALAANELSAIVESPIGLHLLRCDEVLAAGPLPLPLLRERITEQLTESRRAAKRKAWIRELLGDEARDKGTQRAAG</sequence>
<dbReference type="Gene3D" id="1.10.4030.10">
    <property type="entry name" value="Porin chaperone SurA, peptide-binding domain"/>
    <property type="match status" value="1"/>
</dbReference>
<dbReference type="InterPro" id="IPR014282">
    <property type="entry name" value="Nitrogen_fix_NifM"/>
</dbReference>
<protein>
    <recommendedName>
        <fullName evidence="3">peptidylprolyl isomerase</fullName>
        <ecNumber evidence="3">5.2.1.8</ecNumber>
    </recommendedName>
</protein>
<dbReference type="AlphaFoldDB" id="A0A840GIN1"/>
<dbReference type="SUPFAM" id="SSF54534">
    <property type="entry name" value="FKBP-like"/>
    <property type="match status" value="1"/>
</dbReference>
<evidence type="ECO:0000259" key="7">
    <source>
        <dbReference type="PROSITE" id="PS50198"/>
    </source>
</evidence>
<dbReference type="EC" id="5.2.1.8" evidence="3"/>
<dbReference type="PANTHER" id="PTHR47245">
    <property type="entry name" value="PEPTIDYLPROLYL ISOMERASE"/>
    <property type="match status" value="1"/>
</dbReference>
<proteinExistence type="inferred from homology"/>
<evidence type="ECO:0000256" key="5">
    <source>
        <dbReference type="ARBA" id="ARBA00023235"/>
    </source>
</evidence>
<dbReference type="SUPFAM" id="SSF109998">
    <property type="entry name" value="Triger factor/SurA peptide-binding domain-like"/>
    <property type="match status" value="1"/>
</dbReference>
<dbReference type="InterPro" id="IPR027304">
    <property type="entry name" value="Trigger_fact/SurA_dom_sf"/>
</dbReference>
<dbReference type="InterPro" id="IPR050245">
    <property type="entry name" value="PrsA_foldase"/>
</dbReference>
<dbReference type="PROSITE" id="PS01096">
    <property type="entry name" value="PPIC_PPIASE_1"/>
    <property type="match status" value="1"/>
</dbReference>
<dbReference type="RefSeq" id="WP_153117343.1">
    <property type="nucleotide sequence ID" value="NZ_JACIGE010000009.1"/>
</dbReference>